<sequence length="218" mass="25245">MYNTDGFHHGYAEDADLANHPDIMVDSIGWTNLDITNTGYDQMKLSALTWCLQGQSFLHSCIVNVPIRDFDMYFLLMWMWPKLDPFGLSSCGMDMSMNIVDMGHQVTHLISLYDSTFARDPTFAFVCYNIIQKKKVVNSLHFHICMSEKDRLVRNLLRISKSDMEAFEWWSHLDPFRKPRNDVEHDIMHILQQLNLCVNDLPGTAGNKTKCCNNIRGM</sequence>
<dbReference type="OrthoDB" id="432234at2759"/>
<dbReference type="STRING" id="1353952.A0A165JZ54"/>
<dbReference type="Proteomes" id="UP000076842">
    <property type="component" value="Unassembled WGS sequence"/>
</dbReference>
<organism evidence="1 2">
    <name type="scientific">Calocera cornea HHB12733</name>
    <dbReference type="NCBI Taxonomy" id="1353952"/>
    <lineage>
        <taxon>Eukaryota</taxon>
        <taxon>Fungi</taxon>
        <taxon>Dikarya</taxon>
        <taxon>Basidiomycota</taxon>
        <taxon>Agaricomycotina</taxon>
        <taxon>Dacrymycetes</taxon>
        <taxon>Dacrymycetales</taxon>
        <taxon>Dacrymycetaceae</taxon>
        <taxon>Calocera</taxon>
    </lineage>
</organism>
<evidence type="ECO:0000313" key="1">
    <source>
        <dbReference type="EMBL" id="KZT62457.1"/>
    </source>
</evidence>
<name>A0A165JZ54_9BASI</name>
<dbReference type="InParanoid" id="A0A165JZ54"/>
<feature type="non-terminal residue" evidence="1">
    <location>
        <position position="218"/>
    </location>
</feature>
<proteinExistence type="predicted"/>
<dbReference type="AlphaFoldDB" id="A0A165JZ54"/>
<protein>
    <submittedName>
        <fullName evidence="1">Uncharacterized protein</fullName>
    </submittedName>
</protein>
<keyword evidence="2" id="KW-1185">Reference proteome</keyword>
<dbReference type="EMBL" id="KV423916">
    <property type="protein sequence ID" value="KZT62457.1"/>
    <property type="molecule type" value="Genomic_DNA"/>
</dbReference>
<reference evidence="1 2" key="1">
    <citation type="journal article" date="2016" name="Mol. Biol. Evol.">
        <title>Comparative Genomics of Early-Diverging Mushroom-Forming Fungi Provides Insights into the Origins of Lignocellulose Decay Capabilities.</title>
        <authorList>
            <person name="Nagy L.G."/>
            <person name="Riley R."/>
            <person name="Tritt A."/>
            <person name="Adam C."/>
            <person name="Daum C."/>
            <person name="Floudas D."/>
            <person name="Sun H."/>
            <person name="Yadav J.S."/>
            <person name="Pangilinan J."/>
            <person name="Larsson K.H."/>
            <person name="Matsuura K."/>
            <person name="Barry K."/>
            <person name="Labutti K."/>
            <person name="Kuo R."/>
            <person name="Ohm R.A."/>
            <person name="Bhattacharya S.S."/>
            <person name="Shirouzu T."/>
            <person name="Yoshinaga Y."/>
            <person name="Martin F.M."/>
            <person name="Grigoriev I.V."/>
            <person name="Hibbett D.S."/>
        </authorList>
    </citation>
    <scope>NUCLEOTIDE SEQUENCE [LARGE SCALE GENOMIC DNA]</scope>
    <source>
        <strain evidence="1 2">HHB12733</strain>
    </source>
</reference>
<evidence type="ECO:0000313" key="2">
    <source>
        <dbReference type="Proteomes" id="UP000076842"/>
    </source>
</evidence>
<accession>A0A165JZ54</accession>
<gene>
    <name evidence="1" type="ORF">CALCODRAFT_537354</name>
</gene>